<dbReference type="RefSeq" id="WP_190449030.1">
    <property type="nucleotide sequence ID" value="NZ_JAMPLM010000009.1"/>
</dbReference>
<dbReference type="InterPro" id="IPR009297">
    <property type="entry name" value="DUF952"/>
</dbReference>
<dbReference type="Proteomes" id="UP001476950">
    <property type="component" value="Unassembled WGS sequence"/>
</dbReference>
<organism evidence="1 2">
    <name type="scientific">Stenomitos frigidus AS-A4</name>
    <dbReference type="NCBI Taxonomy" id="2933935"/>
    <lineage>
        <taxon>Bacteria</taxon>
        <taxon>Bacillati</taxon>
        <taxon>Cyanobacteriota</taxon>
        <taxon>Cyanophyceae</taxon>
        <taxon>Leptolyngbyales</taxon>
        <taxon>Leptolyngbyaceae</taxon>
        <taxon>Stenomitos</taxon>
    </lineage>
</organism>
<dbReference type="EMBL" id="JAMPLM010000009">
    <property type="protein sequence ID" value="MEP1059280.1"/>
    <property type="molecule type" value="Genomic_DNA"/>
</dbReference>
<dbReference type="Pfam" id="PF06108">
    <property type="entry name" value="DUF952"/>
    <property type="match status" value="1"/>
</dbReference>
<dbReference type="PANTHER" id="PTHR34129">
    <property type="entry name" value="BLR1139 PROTEIN"/>
    <property type="match status" value="1"/>
</dbReference>
<dbReference type="SUPFAM" id="SSF56399">
    <property type="entry name" value="ADP-ribosylation"/>
    <property type="match status" value="1"/>
</dbReference>
<name>A0ABV0KLM7_9CYAN</name>
<protein>
    <submittedName>
        <fullName evidence="1">DUF952 domain-containing protein</fullName>
    </submittedName>
</protein>
<evidence type="ECO:0000313" key="2">
    <source>
        <dbReference type="Proteomes" id="UP001476950"/>
    </source>
</evidence>
<keyword evidence="2" id="KW-1185">Reference proteome</keyword>
<dbReference type="PANTHER" id="PTHR34129:SF1">
    <property type="entry name" value="DUF952 DOMAIN-CONTAINING PROTEIN"/>
    <property type="match status" value="1"/>
</dbReference>
<evidence type="ECO:0000313" key="1">
    <source>
        <dbReference type="EMBL" id="MEP1059280.1"/>
    </source>
</evidence>
<gene>
    <name evidence="1" type="ORF">NDI38_12600</name>
</gene>
<reference evidence="1 2" key="1">
    <citation type="submission" date="2022-04" db="EMBL/GenBank/DDBJ databases">
        <title>Positive selection, recombination, and allopatry shape intraspecific diversity of widespread and dominant cyanobacteria.</title>
        <authorList>
            <person name="Wei J."/>
            <person name="Shu W."/>
            <person name="Hu C."/>
        </authorList>
    </citation>
    <scope>NUCLEOTIDE SEQUENCE [LARGE SCALE GENOMIC DNA]</scope>
    <source>
        <strain evidence="1 2">AS-A4</strain>
    </source>
</reference>
<comment type="caution">
    <text evidence="1">The sequence shown here is derived from an EMBL/GenBank/DDBJ whole genome shotgun (WGS) entry which is preliminary data.</text>
</comment>
<dbReference type="Gene3D" id="3.20.170.20">
    <property type="entry name" value="Protein of unknown function DUF952"/>
    <property type="match status" value="1"/>
</dbReference>
<accession>A0ABV0KLM7</accession>
<proteinExistence type="predicted"/>
<sequence length="112" mass="12391">MTLILHITTRSHWQTAQQEGAYRPDSLETEGFIHCSTPAQVVGTANAYYHGQSGLVLLCIETDRVEPEIRYEAAHGESFPHLYGALNLEAMTQAIDFEPEADGNFTLPTALN</sequence>